<keyword evidence="4" id="KW-0732">Signal</keyword>
<evidence type="ECO:0000256" key="4">
    <source>
        <dbReference type="SAM" id="SignalP"/>
    </source>
</evidence>
<dbReference type="InterPro" id="IPR002110">
    <property type="entry name" value="Ankyrin_rpt"/>
</dbReference>
<dbReference type="Pfam" id="PF12796">
    <property type="entry name" value="Ank_2"/>
    <property type="match status" value="1"/>
</dbReference>
<keyword evidence="1" id="KW-0677">Repeat</keyword>
<dbReference type="PANTHER" id="PTHR24171:SF9">
    <property type="entry name" value="ANKYRIN REPEAT DOMAIN-CONTAINING PROTEIN 39"/>
    <property type="match status" value="1"/>
</dbReference>
<accession>A0A109FQW9</accession>
<evidence type="ECO:0000256" key="3">
    <source>
        <dbReference type="PROSITE-ProRule" id="PRU00023"/>
    </source>
</evidence>
<evidence type="ECO:0000313" key="5">
    <source>
        <dbReference type="EMBL" id="KWU52848.1"/>
    </source>
</evidence>
<proteinExistence type="predicted"/>
<gene>
    <name evidence="5" type="ORF">AWV77_00830</name>
</gene>
<organism evidence="5 6">
    <name type="scientific">Pseudomonas palleroniana</name>
    <dbReference type="NCBI Taxonomy" id="191390"/>
    <lineage>
        <taxon>Bacteria</taxon>
        <taxon>Pseudomonadati</taxon>
        <taxon>Pseudomonadota</taxon>
        <taxon>Gammaproteobacteria</taxon>
        <taxon>Pseudomonadales</taxon>
        <taxon>Pseudomonadaceae</taxon>
        <taxon>Pseudomonas</taxon>
    </lineage>
</organism>
<keyword evidence="2 3" id="KW-0040">ANK repeat</keyword>
<dbReference type="Gene3D" id="1.25.40.20">
    <property type="entry name" value="Ankyrin repeat-containing domain"/>
    <property type="match status" value="1"/>
</dbReference>
<reference evidence="6" key="1">
    <citation type="submission" date="2016-01" db="EMBL/GenBank/DDBJ databases">
        <authorList>
            <person name="Gamez R.M."/>
            <person name="Rodriguez F."/>
            <person name="Bernal J.F."/>
            <person name="Agarwala R."/>
            <person name="Landsman D."/>
            <person name="Marino-Ramirez L."/>
        </authorList>
    </citation>
    <scope>NUCLEOTIDE SEQUENCE [LARGE SCALE GENOMIC DNA]</scope>
    <source>
        <strain evidence="6">Ps006</strain>
    </source>
</reference>
<dbReference type="InterPro" id="IPR036770">
    <property type="entry name" value="Ankyrin_rpt-contain_sf"/>
</dbReference>
<dbReference type="EMBL" id="LRMR01000002">
    <property type="protein sequence ID" value="KWU52848.1"/>
    <property type="molecule type" value="Genomic_DNA"/>
</dbReference>
<feature type="repeat" description="ANK" evidence="3">
    <location>
        <begin position="146"/>
        <end position="174"/>
    </location>
</feature>
<protein>
    <submittedName>
        <fullName evidence="5">Uncharacterized protein</fullName>
    </submittedName>
</protein>
<evidence type="ECO:0000313" key="6">
    <source>
        <dbReference type="Proteomes" id="UP000067111"/>
    </source>
</evidence>
<dbReference type="PROSITE" id="PS50088">
    <property type="entry name" value="ANK_REPEAT"/>
    <property type="match status" value="1"/>
</dbReference>
<dbReference type="SMART" id="SM00248">
    <property type="entry name" value="ANK"/>
    <property type="match status" value="4"/>
</dbReference>
<feature type="signal peptide" evidence="4">
    <location>
        <begin position="1"/>
        <end position="23"/>
    </location>
</feature>
<name>A0A109FQW9_9PSED</name>
<dbReference type="Proteomes" id="UP000067111">
    <property type="component" value="Unassembled WGS sequence"/>
</dbReference>
<dbReference type="AlphaFoldDB" id="A0A109FQW9"/>
<dbReference type="PROSITE" id="PS50297">
    <property type="entry name" value="ANK_REP_REGION"/>
    <property type="match status" value="1"/>
</dbReference>
<dbReference type="SUPFAM" id="SSF48403">
    <property type="entry name" value="Ankyrin repeat"/>
    <property type="match status" value="1"/>
</dbReference>
<feature type="chain" id="PRO_5007134918" evidence="4">
    <location>
        <begin position="24"/>
        <end position="239"/>
    </location>
</feature>
<evidence type="ECO:0000256" key="1">
    <source>
        <dbReference type="ARBA" id="ARBA00022737"/>
    </source>
</evidence>
<sequence length="239" mass="25460">MKIYRQIKVFLLTLVMGVPMAQAAVTMAGKTVEQVYEDSKVVGLISAAMDGRADEVKRIAASGVDLNAVGQDGSLPLFWALKSRNTVGVESLLIAGADTEKVTPQFKPFSPMALVSGGDDIGLLKLLLRYGGDANGTRATGIKGKPLYLAATQGRLENVKLLVEAGADVNFHDANGLSATRGAATTGNLDVVFWLLEQGYNYDLPKLEKIVNLVNAYPNPDGAQWKAKVIDKLKAKGVN</sequence>
<dbReference type="PANTHER" id="PTHR24171">
    <property type="entry name" value="ANKYRIN REPEAT DOMAIN-CONTAINING PROTEIN 39-RELATED"/>
    <property type="match status" value="1"/>
</dbReference>
<evidence type="ECO:0000256" key="2">
    <source>
        <dbReference type="ARBA" id="ARBA00023043"/>
    </source>
</evidence>
<comment type="caution">
    <text evidence="5">The sequence shown here is derived from an EMBL/GenBank/DDBJ whole genome shotgun (WGS) entry which is preliminary data.</text>
</comment>